<name>A0ABN7X995_GIGMA</name>
<keyword evidence="2" id="KW-1185">Reference proteome</keyword>
<reference evidence="1 2" key="1">
    <citation type="submission" date="2021-06" db="EMBL/GenBank/DDBJ databases">
        <authorList>
            <person name="Kallberg Y."/>
            <person name="Tangrot J."/>
            <person name="Rosling A."/>
        </authorList>
    </citation>
    <scope>NUCLEOTIDE SEQUENCE [LARGE SCALE GENOMIC DNA]</scope>
    <source>
        <strain evidence="1 2">120-4 pot B 10/14</strain>
    </source>
</reference>
<accession>A0ABN7X995</accession>
<feature type="non-terminal residue" evidence="1">
    <location>
        <position position="1"/>
    </location>
</feature>
<proteinExistence type="predicted"/>
<gene>
    <name evidence="1" type="ORF">GMARGA_LOCUS40513</name>
</gene>
<sequence length="72" mass="8540">TYLEIFISKLKEISQTEDFQEIGPKSIANCWKYFEVESEQSIYKVKIKNKDANIQYKLVSCDEQDIIDFPKK</sequence>
<comment type="caution">
    <text evidence="1">The sequence shown here is derived from an EMBL/GenBank/DDBJ whole genome shotgun (WGS) entry which is preliminary data.</text>
</comment>
<feature type="non-terminal residue" evidence="1">
    <location>
        <position position="72"/>
    </location>
</feature>
<dbReference type="Proteomes" id="UP000789901">
    <property type="component" value="Unassembled WGS sequence"/>
</dbReference>
<evidence type="ECO:0000313" key="2">
    <source>
        <dbReference type="Proteomes" id="UP000789901"/>
    </source>
</evidence>
<dbReference type="EMBL" id="CAJVQB010103885">
    <property type="protein sequence ID" value="CAG8851015.1"/>
    <property type="molecule type" value="Genomic_DNA"/>
</dbReference>
<organism evidence="1 2">
    <name type="scientific">Gigaspora margarita</name>
    <dbReference type="NCBI Taxonomy" id="4874"/>
    <lineage>
        <taxon>Eukaryota</taxon>
        <taxon>Fungi</taxon>
        <taxon>Fungi incertae sedis</taxon>
        <taxon>Mucoromycota</taxon>
        <taxon>Glomeromycotina</taxon>
        <taxon>Glomeromycetes</taxon>
        <taxon>Diversisporales</taxon>
        <taxon>Gigasporaceae</taxon>
        <taxon>Gigaspora</taxon>
    </lineage>
</organism>
<evidence type="ECO:0000313" key="1">
    <source>
        <dbReference type="EMBL" id="CAG8851015.1"/>
    </source>
</evidence>
<protein>
    <submittedName>
        <fullName evidence="1">14517_t:CDS:1</fullName>
    </submittedName>
</protein>